<feature type="compositionally biased region" description="Low complexity" evidence="8">
    <location>
        <begin position="252"/>
        <end position="269"/>
    </location>
</feature>
<keyword evidence="11" id="KW-1185">Reference proteome</keyword>
<dbReference type="PROSITE" id="PS00962">
    <property type="entry name" value="RIBOSOMAL_S2_1"/>
    <property type="match status" value="1"/>
</dbReference>
<organism evidence="10 11">
    <name type="scientific">Leptidea sinapis</name>
    <dbReference type="NCBI Taxonomy" id="189913"/>
    <lineage>
        <taxon>Eukaryota</taxon>
        <taxon>Metazoa</taxon>
        <taxon>Ecdysozoa</taxon>
        <taxon>Arthropoda</taxon>
        <taxon>Hexapoda</taxon>
        <taxon>Insecta</taxon>
        <taxon>Pterygota</taxon>
        <taxon>Neoptera</taxon>
        <taxon>Endopterygota</taxon>
        <taxon>Lepidoptera</taxon>
        <taxon>Glossata</taxon>
        <taxon>Ditrysia</taxon>
        <taxon>Papilionoidea</taxon>
        <taxon>Pieridae</taxon>
        <taxon>Dismorphiinae</taxon>
        <taxon>Leptidea</taxon>
    </lineage>
</organism>
<keyword evidence="5 6" id="KW-0687">Ribonucleoprotein</keyword>
<dbReference type="Proteomes" id="UP000324832">
    <property type="component" value="Unassembled WGS sequence"/>
</dbReference>
<comment type="subunit">
    <text evidence="6">Component of the small ribosomal subunit. Mature ribosomes consist of a small (40S) and a large (60S) subunit. The 40S subunit contains about 33 different proteins and 1 molecule of RNA (18S). The 60S subunit contains about 49 different proteins and 3 molecules of RNA (28S, 5.8S and 5S). Interacts with ribosomal protein S21.</text>
</comment>
<evidence type="ECO:0000256" key="1">
    <source>
        <dbReference type="ARBA" id="ARBA00004496"/>
    </source>
</evidence>
<reference evidence="10 11" key="1">
    <citation type="submission" date="2017-07" db="EMBL/GenBank/DDBJ databases">
        <authorList>
            <person name="Talla V."/>
            <person name="Backstrom N."/>
        </authorList>
    </citation>
    <scope>NUCLEOTIDE SEQUENCE [LARGE SCALE GENOMIC DNA]</scope>
</reference>
<evidence type="ECO:0000256" key="8">
    <source>
        <dbReference type="SAM" id="MobiDB-lite"/>
    </source>
</evidence>
<dbReference type="EMBL" id="FZQP02003245">
    <property type="protein sequence ID" value="VVC97628.1"/>
    <property type="molecule type" value="Genomic_DNA"/>
</dbReference>
<evidence type="ECO:0000256" key="2">
    <source>
        <dbReference type="ARBA" id="ARBA00006242"/>
    </source>
</evidence>
<evidence type="ECO:0000256" key="7">
    <source>
        <dbReference type="RuleBase" id="RU003631"/>
    </source>
</evidence>
<evidence type="ECO:0000259" key="9">
    <source>
        <dbReference type="Pfam" id="PF16122"/>
    </source>
</evidence>
<dbReference type="Pfam" id="PF00318">
    <property type="entry name" value="Ribosomal_S2"/>
    <property type="match status" value="2"/>
</dbReference>
<dbReference type="InterPro" id="IPR032281">
    <property type="entry name" value="Ribosomal_uS2_C"/>
</dbReference>
<dbReference type="CDD" id="cd01425">
    <property type="entry name" value="RPS2"/>
    <property type="match status" value="1"/>
</dbReference>
<feature type="region of interest" description="Disordered" evidence="8">
    <location>
        <begin position="283"/>
        <end position="303"/>
    </location>
</feature>
<evidence type="ECO:0000256" key="3">
    <source>
        <dbReference type="ARBA" id="ARBA00022490"/>
    </source>
</evidence>
<dbReference type="GO" id="GO:0006412">
    <property type="term" value="P:translation"/>
    <property type="evidence" value="ECO:0007669"/>
    <property type="project" value="UniProtKB-UniRule"/>
</dbReference>
<dbReference type="PRINTS" id="PR00395">
    <property type="entry name" value="RIBOSOMALS2"/>
</dbReference>
<gene>
    <name evidence="10" type="ORF">LSINAPIS_LOCUS8861</name>
</gene>
<accession>A0A5E4QKW5</accession>
<dbReference type="PANTHER" id="PTHR11489">
    <property type="entry name" value="40S RIBOSOMAL PROTEIN SA"/>
    <property type="match status" value="1"/>
</dbReference>
<dbReference type="GO" id="GO:0003735">
    <property type="term" value="F:structural constituent of ribosome"/>
    <property type="evidence" value="ECO:0007669"/>
    <property type="project" value="UniProtKB-UniRule"/>
</dbReference>
<keyword evidence="3 6" id="KW-0963">Cytoplasm</keyword>
<dbReference type="PROSITE" id="PS00963">
    <property type="entry name" value="RIBOSOMAL_S2_2"/>
    <property type="match status" value="1"/>
</dbReference>
<keyword evidence="4 6" id="KW-0689">Ribosomal protein</keyword>
<name>A0A5E4QKW5_9NEOP</name>
<feature type="compositionally biased region" description="Low complexity" evidence="8">
    <location>
        <begin position="218"/>
        <end position="233"/>
    </location>
</feature>
<comment type="function">
    <text evidence="6">Required for the assembly and/or stability of the 40S ribosomal subunit. Required for the processing of the 20S rRNA-precursor to mature 18S rRNA in a late step of the maturation of 40S ribosomal subunits.</text>
</comment>
<dbReference type="HAMAP" id="MF_03015">
    <property type="entry name" value="Ribosomal_S2_euk"/>
    <property type="match status" value="1"/>
</dbReference>
<feature type="region of interest" description="Disordered" evidence="8">
    <location>
        <begin position="209"/>
        <end position="269"/>
    </location>
</feature>
<sequence>MSGGLDLLTLNEEDVTKMLAATTHLGAENVHFQMETYVYKRRADGTHVINLRRTWEKLVLAARAVVAIENPADIFVISSRPFGQRAVLKFAAHTGATPIAGRFTPGAFTNQIQAAFREPRLLIVLDPAQDHQPITEASYVNIPVIAFCNTDSPLRFVDIAIPCNTKSSHSIGLMWWLLSREVLRLRGVLARDQKWDVVVDLFFYRDPEESEKEEQQAKEQAVVAPKPEVAPAPMHEDWNEPAEPVPSWTEEAAPVAGAPAFGAPAAADDWAAQVQEELGTAAPAAVVPATPSWGGSSQDWAAS</sequence>
<dbReference type="GO" id="GO:0000028">
    <property type="term" value="P:ribosomal small subunit assembly"/>
    <property type="evidence" value="ECO:0007669"/>
    <property type="project" value="UniProtKB-UniRule"/>
</dbReference>
<comment type="similarity">
    <text evidence="2 6 7">Belongs to the universal ribosomal protein uS2 family.</text>
</comment>
<protein>
    <recommendedName>
        <fullName evidence="6">Small ribosomal subunit protein uS2</fullName>
    </recommendedName>
</protein>
<dbReference type="AlphaFoldDB" id="A0A5E4QKW5"/>
<dbReference type="NCBIfam" id="TIGR01012">
    <property type="entry name" value="uS2_euk_arch"/>
    <property type="match status" value="1"/>
</dbReference>
<evidence type="ECO:0000256" key="5">
    <source>
        <dbReference type="ARBA" id="ARBA00023274"/>
    </source>
</evidence>
<feature type="compositionally biased region" description="Polar residues" evidence="8">
    <location>
        <begin position="293"/>
        <end position="303"/>
    </location>
</feature>
<feature type="domain" description="Small ribosomal subunit protein uS2 C-terminal" evidence="9">
    <location>
        <begin position="202"/>
        <end position="294"/>
    </location>
</feature>
<evidence type="ECO:0000256" key="6">
    <source>
        <dbReference type="HAMAP-Rule" id="MF_03015"/>
    </source>
</evidence>
<dbReference type="InterPro" id="IPR001865">
    <property type="entry name" value="Ribosomal_uS2"/>
</dbReference>
<dbReference type="FunFam" id="3.40.50.10490:FF:000012">
    <property type="entry name" value="40S ribosomal protein SA"/>
    <property type="match status" value="1"/>
</dbReference>
<evidence type="ECO:0000313" key="11">
    <source>
        <dbReference type="Proteomes" id="UP000324832"/>
    </source>
</evidence>
<dbReference type="GO" id="GO:0022627">
    <property type="term" value="C:cytosolic small ribosomal subunit"/>
    <property type="evidence" value="ECO:0007669"/>
    <property type="project" value="UniProtKB-UniRule"/>
</dbReference>
<proteinExistence type="inferred from homology"/>
<evidence type="ECO:0000313" key="10">
    <source>
        <dbReference type="EMBL" id="VVC97628.1"/>
    </source>
</evidence>
<comment type="subcellular location">
    <subcellularLocation>
        <location evidence="1 6">Cytoplasm</location>
    </subcellularLocation>
</comment>
<evidence type="ECO:0000256" key="4">
    <source>
        <dbReference type="ARBA" id="ARBA00022980"/>
    </source>
</evidence>
<dbReference type="Pfam" id="PF16122">
    <property type="entry name" value="40S_SA_C"/>
    <property type="match status" value="1"/>
</dbReference>
<dbReference type="InterPro" id="IPR023591">
    <property type="entry name" value="Ribosomal_uS2_flav_dom_sf"/>
</dbReference>
<dbReference type="Gene3D" id="3.40.50.10490">
    <property type="entry name" value="Glucose-6-phosphate isomerase like protein, domain 1"/>
    <property type="match status" value="1"/>
</dbReference>
<dbReference type="InterPro" id="IPR027498">
    <property type="entry name" value="Ribosomal_uS2_euk"/>
</dbReference>
<dbReference type="SUPFAM" id="SSF52313">
    <property type="entry name" value="Ribosomal protein S2"/>
    <property type="match status" value="1"/>
</dbReference>
<dbReference type="InterPro" id="IPR005707">
    <property type="entry name" value="Ribosomal_uS2_euk/arc"/>
</dbReference>
<dbReference type="InterPro" id="IPR018130">
    <property type="entry name" value="Ribosomal_uS2_CS"/>
</dbReference>